<sequence>MTNDRAIPPVRPDPESLPFWEAAREGRFLIRRCRACAQAHWFPRSLCPFCWTADTTWEQASGHGTVYSWTVLRAGAVPNIVAFVELDEGPRMLTDLVDVDPDAVAIGQLVEIVFCRTSDPDGPPVPMFRPR</sequence>
<dbReference type="InterPro" id="IPR022002">
    <property type="entry name" value="ChsH2_Znr"/>
</dbReference>
<accession>A0A316G459</accession>
<dbReference type="RefSeq" id="WP_109760683.1">
    <property type="nucleotide sequence ID" value="NZ_CP034588.1"/>
</dbReference>
<dbReference type="InterPro" id="IPR052513">
    <property type="entry name" value="Thioester_dehydratase-like"/>
</dbReference>
<dbReference type="PANTHER" id="PTHR34075">
    <property type="entry name" value="BLR3430 PROTEIN"/>
    <property type="match status" value="1"/>
</dbReference>
<dbReference type="Pfam" id="PF01796">
    <property type="entry name" value="OB_ChsH2_C"/>
    <property type="match status" value="1"/>
</dbReference>
<dbReference type="Gene3D" id="6.10.30.10">
    <property type="match status" value="1"/>
</dbReference>
<dbReference type="Pfam" id="PF12172">
    <property type="entry name" value="zf-ChsH2"/>
    <property type="match status" value="1"/>
</dbReference>
<comment type="caution">
    <text evidence="3">The sequence shown here is derived from an EMBL/GenBank/DDBJ whole genome shotgun (WGS) entry which is preliminary data.</text>
</comment>
<evidence type="ECO:0008006" key="5">
    <source>
        <dbReference type="Google" id="ProtNLM"/>
    </source>
</evidence>
<dbReference type="OrthoDB" id="7323764at2"/>
<gene>
    <name evidence="3" type="ORF">C8D95_1114</name>
</gene>
<dbReference type="EMBL" id="QGGV01000011">
    <property type="protein sequence ID" value="PWK54570.1"/>
    <property type="molecule type" value="Genomic_DNA"/>
</dbReference>
<evidence type="ECO:0000259" key="1">
    <source>
        <dbReference type="Pfam" id="PF01796"/>
    </source>
</evidence>
<evidence type="ECO:0000313" key="4">
    <source>
        <dbReference type="Proteomes" id="UP000245390"/>
    </source>
</evidence>
<dbReference type="InterPro" id="IPR002878">
    <property type="entry name" value="ChsH2_C"/>
</dbReference>
<proteinExistence type="predicted"/>
<name>A0A316G459_9RHOB</name>
<evidence type="ECO:0000313" key="3">
    <source>
        <dbReference type="EMBL" id="PWK54570.1"/>
    </source>
</evidence>
<feature type="domain" description="ChsH2 rubredoxin-like zinc ribbon" evidence="2">
    <location>
        <begin position="20"/>
        <end position="54"/>
    </location>
</feature>
<keyword evidence="4" id="KW-1185">Reference proteome</keyword>
<protein>
    <recommendedName>
        <fullName evidence="5">OB-fold protein</fullName>
    </recommendedName>
</protein>
<organism evidence="3 4">
    <name type="scientific">Silicimonas algicola</name>
    <dbReference type="NCBI Taxonomy" id="1826607"/>
    <lineage>
        <taxon>Bacteria</taxon>
        <taxon>Pseudomonadati</taxon>
        <taxon>Pseudomonadota</taxon>
        <taxon>Alphaproteobacteria</taxon>
        <taxon>Rhodobacterales</taxon>
        <taxon>Paracoccaceae</taxon>
    </lineage>
</organism>
<dbReference type="Proteomes" id="UP000245390">
    <property type="component" value="Unassembled WGS sequence"/>
</dbReference>
<evidence type="ECO:0000259" key="2">
    <source>
        <dbReference type="Pfam" id="PF12172"/>
    </source>
</evidence>
<dbReference type="InterPro" id="IPR012340">
    <property type="entry name" value="NA-bd_OB-fold"/>
</dbReference>
<feature type="domain" description="ChsH2 C-terminal OB-fold" evidence="1">
    <location>
        <begin position="57"/>
        <end position="114"/>
    </location>
</feature>
<dbReference type="SUPFAM" id="SSF50249">
    <property type="entry name" value="Nucleic acid-binding proteins"/>
    <property type="match status" value="1"/>
</dbReference>
<dbReference type="KEGG" id="salo:EF888_14790"/>
<dbReference type="AlphaFoldDB" id="A0A316G459"/>
<dbReference type="PANTHER" id="PTHR34075:SF5">
    <property type="entry name" value="BLR3430 PROTEIN"/>
    <property type="match status" value="1"/>
</dbReference>
<reference evidence="3 4" key="1">
    <citation type="submission" date="2018-05" db="EMBL/GenBank/DDBJ databases">
        <title>Genomic Encyclopedia of Type Strains, Phase IV (KMG-IV): sequencing the most valuable type-strain genomes for metagenomic binning, comparative biology and taxonomic classification.</title>
        <authorList>
            <person name="Goeker M."/>
        </authorList>
    </citation>
    <scope>NUCLEOTIDE SEQUENCE [LARGE SCALE GENOMIC DNA]</scope>
    <source>
        <strain evidence="3 4">DSM 103371</strain>
    </source>
</reference>